<dbReference type="Proteomes" id="UP000593579">
    <property type="component" value="Unassembled WGS sequence"/>
</dbReference>
<dbReference type="EMBL" id="JABEZY010000011">
    <property type="protein sequence ID" value="MBA0749462.1"/>
    <property type="molecule type" value="Genomic_DNA"/>
</dbReference>
<proteinExistence type="predicted"/>
<evidence type="ECO:0000313" key="1">
    <source>
        <dbReference type="EMBL" id="MBA0749462.1"/>
    </source>
</evidence>
<keyword evidence="2" id="KW-1185">Reference proteome</keyword>
<organism evidence="1 2">
    <name type="scientific">Gossypium gossypioides</name>
    <name type="common">Mexican cotton</name>
    <name type="synonym">Selera gossypioides</name>
    <dbReference type="NCBI Taxonomy" id="34282"/>
    <lineage>
        <taxon>Eukaryota</taxon>
        <taxon>Viridiplantae</taxon>
        <taxon>Streptophyta</taxon>
        <taxon>Embryophyta</taxon>
        <taxon>Tracheophyta</taxon>
        <taxon>Spermatophyta</taxon>
        <taxon>Magnoliopsida</taxon>
        <taxon>eudicotyledons</taxon>
        <taxon>Gunneridae</taxon>
        <taxon>Pentapetalae</taxon>
        <taxon>rosids</taxon>
        <taxon>malvids</taxon>
        <taxon>Malvales</taxon>
        <taxon>Malvaceae</taxon>
        <taxon>Malvoideae</taxon>
        <taxon>Gossypium</taxon>
    </lineage>
</organism>
<comment type="caution">
    <text evidence="1">The sequence shown here is derived from an EMBL/GenBank/DDBJ whole genome shotgun (WGS) entry which is preliminary data.</text>
</comment>
<accession>A0A7J9CLT6</accession>
<reference evidence="1 2" key="1">
    <citation type="journal article" date="2019" name="Genome Biol. Evol.">
        <title>Insights into the evolution of the New World diploid cottons (Gossypium, subgenus Houzingenia) based on genome sequencing.</title>
        <authorList>
            <person name="Grover C.E."/>
            <person name="Arick M.A. 2nd"/>
            <person name="Thrash A."/>
            <person name="Conover J.L."/>
            <person name="Sanders W.S."/>
            <person name="Peterson D.G."/>
            <person name="Frelichowski J.E."/>
            <person name="Scheffler J.A."/>
            <person name="Scheffler B.E."/>
            <person name="Wendel J.F."/>
        </authorList>
    </citation>
    <scope>NUCLEOTIDE SEQUENCE [LARGE SCALE GENOMIC DNA]</scope>
    <source>
        <strain evidence="1">5</strain>
        <tissue evidence="1">Leaf</tissue>
    </source>
</reference>
<gene>
    <name evidence="1" type="ORF">Gogos_003387</name>
</gene>
<sequence length="23" mass="2946">MNGFIKWLVWFQKSFSDRVNRRM</sequence>
<dbReference type="AlphaFoldDB" id="A0A7J9CLT6"/>
<name>A0A7J9CLT6_GOSGO</name>
<evidence type="ECO:0000313" key="2">
    <source>
        <dbReference type="Proteomes" id="UP000593579"/>
    </source>
</evidence>
<feature type="non-terminal residue" evidence="1">
    <location>
        <position position="23"/>
    </location>
</feature>
<protein>
    <submittedName>
        <fullName evidence="1">Uncharacterized protein</fullName>
    </submittedName>
</protein>